<dbReference type="EMBL" id="MK072394">
    <property type="protein sequence ID" value="AYV83838.1"/>
    <property type="molecule type" value="Genomic_DNA"/>
</dbReference>
<proteinExistence type="predicted"/>
<accession>A0A3G5A9A6</accession>
<name>A0A3G5A9A6_9VIRU</name>
<feature type="compositionally biased region" description="Basic and acidic residues" evidence="1">
    <location>
        <begin position="37"/>
        <end position="46"/>
    </location>
</feature>
<organism evidence="2">
    <name type="scientific">Hyperionvirus sp</name>
    <dbReference type="NCBI Taxonomy" id="2487770"/>
    <lineage>
        <taxon>Viruses</taxon>
        <taxon>Varidnaviria</taxon>
        <taxon>Bamfordvirae</taxon>
        <taxon>Nucleocytoviricota</taxon>
        <taxon>Megaviricetes</taxon>
        <taxon>Imitervirales</taxon>
        <taxon>Mimiviridae</taxon>
        <taxon>Klosneuvirinae</taxon>
    </lineage>
</organism>
<sequence>MGKESKPKKVAPVKKQIGTGKKPEPKKKNPKGSIGKGIKEGEYRPG</sequence>
<gene>
    <name evidence="2" type="ORF">Hyperionvirus12_35</name>
</gene>
<evidence type="ECO:0000256" key="1">
    <source>
        <dbReference type="SAM" id="MobiDB-lite"/>
    </source>
</evidence>
<evidence type="ECO:0000313" key="2">
    <source>
        <dbReference type="EMBL" id="AYV83838.1"/>
    </source>
</evidence>
<feature type="region of interest" description="Disordered" evidence="1">
    <location>
        <begin position="1"/>
        <end position="46"/>
    </location>
</feature>
<protein>
    <submittedName>
        <fullName evidence="2">Uncharacterized protein</fullName>
    </submittedName>
</protein>
<reference evidence="2" key="1">
    <citation type="submission" date="2018-10" db="EMBL/GenBank/DDBJ databases">
        <title>Hidden diversity of soil giant viruses.</title>
        <authorList>
            <person name="Schulz F."/>
            <person name="Alteio L."/>
            <person name="Goudeau D."/>
            <person name="Ryan E.M."/>
            <person name="Malmstrom R.R."/>
            <person name="Blanchard J."/>
            <person name="Woyke T."/>
        </authorList>
    </citation>
    <scope>NUCLEOTIDE SEQUENCE</scope>
    <source>
        <strain evidence="2">HYV1</strain>
    </source>
</reference>